<name>A0A1T4W017_9GAMM</name>
<dbReference type="EMBL" id="FUYB01000002">
    <property type="protein sequence ID" value="SKA70573.1"/>
    <property type="molecule type" value="Genomic_DNA"/>
</dbReference>
<evidence type="ECO:0000259" key="1">
    <source>
        <dbReference type="Pfam" id="PF01755"/>
    </source>
</evidence>
<keyword evidence="3" id="KW-1185">Reference proteome</keyword>
<proteinExistence type="predicted"/>
<dbReference type="AlphaFoldDB" id="A0A1T4W017"/>
<dbReference type="RefSeq" id="WP_078921240.1">
    <property type="nucleotide sequence ID" value="NZ_FUYB01000002.1"/>
</dbReference>
<dbReference type="Proteomes" id="UP000190460">
    <property type="component" value="Unassembled WGS sequence"/>
</dbReference>
<dbReference type="InterPro" id="IPR002654">
    <property type="entry name" value="Glyco_trans_25"/>
</dbReference>
<dbReference type="OrthoDB" id="9816113at2"/>
<dbReference type="CDD" id="cd06532">
    <property type="entry name" value="Glyco_transf_25"/>
    <property type="match status" value="1"/>
</dbReference>
<dbReference type="Pfam" id="PF01755">
    <property type="entry name" value="Glyco_transf_25"/>
    <property type="match status" value="1"/>
</dbReference>
<evidence type="ECO:0000313" key="3">
    <source>
        <dbReference type="Proteomes" id="UP000190460"/>
    </source>
</evidence>
<reference evidence="3" key="1">
    <citation type="submission" date="2017-02" db="EMBL/GenBank/DDBJ databases">
        <authorList>
            <person name="Varghese N."/>
            <person name="Submissions S."/>
        </authorList>
    </citation>
    <scope>NUCLEOTIDE SEQUENCE [LARGE SCALE GENOMIC DNA]</scope>
    <source>
        <strain evidence="3">ATCC 49788</strain>
    </source>
</reference>
<accession>A0A1T4W017</accession>
<dbReference type="GO" id="GO:0016740">
    <property type="term" value="F:transferase activity"/>
    <property type="evidence" value="ECO:0007669"/>
    <property type="project" value="UniProtKB-KW"/>
</dbReference>
<gene>
    <name evidence="2" type="ORF">SAMN02745130_00773</name>
</gene>
<dbReference type="STRING" id="92487.SAMN02745130_00773"/>
<protein>
    <submittedName>
        <fullName evidence="2">Glycosyl transferase, family 25</fullName>
    </submittedName>
</protein>
<feature type="domain" description="Glycosyl transferase family 25" evidence="1">
    <location>
        <begin position="2"/>
        <end position="164"/>
    </location>
</feature>
<keyword evidence="2" id="KW-0808">Transferase</keyword>
<sequence>MNVLIINLAEATDRLSFQEKQMLRLGLDYEILRAVSTQHISETTHYQLSMGWERPLRRAELACFLSHHKAWQVILKKKQPMLILEDDALLSRYSAVLLKMLERQTDCDLVTLEVRGRQKLVGVGQTLVEDFSLVPLYQDRTGAAAYVLWPSGAQILLDKAKTTPPGLADAFISSTYQLRCLQVEPAAAIQLDQCEAYAVNNTLKTISSISAEPKPDLTYASPLENLRFHARRLGSQYRLGMRRIQVLGKGERRLIKLRPEDFV</sequence>
<evidence type="ECO:0000313" key="2">
    <source>
        <dbReference type="EMBL" id="SKA70573.1"/>
    </source>
</evidence>
<organism evidence="2 3">
    <name type="scientific">Thiothrix eikelboomii</name>
    <dbReference type="NCBI Taxonomy" id="92487"/>
    <lineage>
        <taxon>Bacteria</taxon>
        <taxon>Pseudomonadati</taxon>
        <taxon>Pseudomonadota</taxon>
        <taxon>Gammaproteobacteria</taxon>
        <taxon>Thiotrichales</taxon>
        <taxon>Thiotrichaceae</taxon>
        <taxon>Thiothrix</taxon>
    </lineage>
</organism>